<dbReference type="GO" id="GO:0004222">
    <property type="term" value="F:metalloendopeptidase activity"/>
    <property type="evidence" value="ECO:0007669"/>
    <property type="project" value="InterPro"/>
</dbReference>
<dbReference type="GO" id="GO:0006508">
    <property type="term" value="P:proteolysis"/>
    <property type="evidence" value="ECO:0007669"/>
    <property type="project" value="UniProtKB-KW"/>
</dbReference>
<dbReference type="GO" id="GO:0008270">
    <property type="term" value="F:zinc ion binding"/>
    <property type="evidence" value="ECO:0007669"/>
    <property type="project" value="InterPro"/>
</dbReference>
<dbReference type="GO" id="GO:0005509">
    <property type="term" value="F:calcium ion binding"/>
    <property type="evidence" value="ECO:0007669"/>
    <property type="project" value="InterPro"/>
</dbReference>
<evidence type="ECO:0000256" key="1">
    <source>
        <dbReference type="ARBA" id="ARBA00001913"/>
    </source>
</evidence>
<keyword evidence="6" id="KW-0479">Metal-binding</keyword>
<dbReference type="InterPro" id="IPR018511">
    <property type="entry name" value="Hemolysin-typ_Ca-bd_CS"/>
</dbReference>
<evidence type="ECO:0000256" key="4">
    <source>
        <dbReference type="ARBA" id="ARBA00022525"/>
    </source>
</evidence>
<evidence type="ECO:0000313" key="11">
    <source>
        <dbReference type="EMBL" id="KAA1053979.1"/>
    </source>
</evidence>
<dbReference type="Gene3D" id="3.40.390.10">
    <property type="entry name" value="Collagenase (Catalytic Domain)"/>
    <property type="match status" value="1"/>
</dbReference>
<evidence type="ECO:0000313" key="12">
    <source>
        <dbReference type="Proteomes" id="UP000325333"/>
    </source>
</evidence>
<dbReference type="PANTHER" id="PTHR38340:SF1">
    <property type="entry name" value="S-LAYER PROTEIN"/>
    <property type="match status" value="1"/>
</dbReference>
<name>A0A5B0KNV4_9PROT</name>
<evidence type="ECO:0000256" key="6">
    <source>
        <dbReference type="ARBA" id="ARBA00022723"/>
    </source>
</evidence>
<dbReference type="InterPro" id="IPR024079">
    <property type="entry name" value="MetalloPept_cat_dom_sf"/>
</dbReference>
<evidence type="ECO:0000256" key="9">
    <source>
        <dbReference type="ARBA" id="ARBA00022833"/>
    </source>
</evidence>
<dbReference type="Pfam" id="PF00353">
    <property type="entry name" value="HemolysinCabind"/>
    <property type="match status" value="1"/>
</dbReference>
<dbReference type="InterPro" id="IPR011049">
    <property type="entry name" value="Serralysin-like_metalloprot_C"/>
</dbReference>
<dbReference type="InterPro" id="IPR001343">
    <property type="entry name" value="Hemolysn_Ca-bd"/>
</dbReference>
<organism evidence="11 12">
    <name type="scientific">Azospirillum argentinense</name>
    <dbReference type="NCBI Taxonomy" id="2970906"/>
    <lineage>
        <taxon>Bacteria</taxon>
        <taxon>Pseudomonadati</taxon>
        <taxon>Pseudomonadota</taxon>
        <taxon>Alphaproteobacteria</taxon>
        <taxon>Rhodospirillales</taxon>
        <taxon>Azospirillaceae</taxon>
        <taxon>Azospirillum</taxon>
    </lineage>
</organism>
<evidence type="ECO:0000256" key="8">
    <source>
        <dbReference type="ARBA" id="ARBA00022801"/>
    </source>
</evidence>
<evidence type="ECO:0000256" key="3">
    <source>
        <dbReference type="ARBA" id="ARBA00009490"/>
    </source>
</evidence>
<dbReference type="Pfam" id="PF08548">
    <property type="entry name" value="Peptidase_M10_C"/>
    <property type="match status" value="1"/>
</dbReference>
<dbReference type="InterPro" id="IPR001818">
    <property type="entry name" value="Pept_M10_metallopeptidase"/>
</dbReference>
<dbReference type="SUPFAM" id="SSF55486">
    <property type="entry name" value="Metalloproteases ('zincins'), catalytic domain"/>
    <property type="match status" value="1"/>
</dbReference>
<dbReference type="Pfam" id="PF00413">
    <property type="entry name" value="Peptidase_M10"/>
    <property type="match status" value="1"/>
</dbReference>
<comment type="caution">
    <text evidence="11">The sequence shown here is derived from an EMBL/GenBank/DDBJ whole genome shotgun (WGS) entry which is preliminary data.</text>
</comment>
<dbReference type="SMART" id="SM00235">
    <property type="entry name" value="ZnMc"/>
    <property type="match status" value="1"/>
</dbReference>
<keyword evidence="9" id="KW-0862">Zinc</keyword>
<evidence type="ECO:0000259" key="10">
    <source>
        <dbReference type="SMART" id="SM00235"/>
    </source>
</evidence>
<dbReference type="EMBL" id="VEWN01000012">
    <property type="protein sequence ID" value="KAA1053979.1"/>
    <property type="molecule type" value="Genomic_DNA"/>
</dbReference>
<keyword evidence="5" id="KW-0645">Protease</keyword>
<protein>
    <recommendedName>
        <fullName evidence="10">Peptidase metallopeptidase domain-containing protein</fullName>
    </recommendedName>
</protein>
<accession>A0A5B0KNV4</accession>
<sequence length="580" mass="60658">MSTPDSVFPVTRALPSGNIIADSLISQYQWGNLAGEGVTLTYSFGTAGVSTYQPFYATPDPASAWTLSDTAKDAIRTAFAHWSAVANISLIEVPDTGDSCGDIRIGGSAAPSIAYTIMPHGTLPEGGDIWFGLQFADPGLSWEPGSYAYLTAVHEIGHALGLKHPHETDGVFPAAPREIDAQQYTVMSYRSTPSLPADFGYWQSRFPNTPMVNDVLAIQQLYGANMTTNAGNTVYSWQPGEKILETIWDAGGHDTIDWSNQTTPALISLVPGTYSNLGPTWTAGFTLKTATLGIAYDTWIEAAIGGSGNDMLIGNSRDNQLYGGDGDDTLSGGGGNDLLDGGNGFDTALFSGAFHDYTIMNTAPNEVTVSGRDGVSILRNIEHLSFGNIVMAPNPDAAPGTWANTFFSIGSVSSSQTLLQQAAAYAGPVDFLQWQWIGTNASEAVAGTDGNDFIHGLAGNDALVGGGGDDVIDGGTGSNFLVGGTGHDTFFLDGRSGQPVWSTITDIEAGEMAVLWGWQNGTSSLTWEAMAGAEGSKGATANVDFNGDGIPDACLTFSGKPIDALTSAVGQGYLSIWALA</sequence>
<comment type="subcellular location">
    <subcellularLocation>
        <location evidence="2">Secreted</location>
    </subcellularLocation>
</comment>
<dbReference type="PRINTS" id="PR00313">
    <property type="entry name" value="CABNDNGRPT"/>
</dbReference>
<dbReference type="InterPro" id="IPR013858">
    <property type="entry name" value="Peptidase_M10B_C"/>
</dbReference>
<dbReference type="PANTHER" id="PTHR38340">
    <property type="entry name" value="S-LAYER PROTEIN"/>
    <property type="match status" value="1"/>
</dbReference>
<reference evidence="11 12" key="1">
    <citation type="submission" date="2019-07" db="EMBL/GenBank/DDBJ databases">
        <title>Genome sequencing of the stress-tolerant strain Azospirillum brasilense Az19.</title>
        <authorList>
            <person name="Maroniche G.A."/>
            <person name="Garcia J.E."/>
            <person name="Pagnussat L."/>
            <person name="Amenta M."/>
            <person name="Creus C.M."/>
        </authorList>
    </citation>
    <scope>NUCLEOTIDE SEQUENCE [LARGE SCALE GENOMIC DNA]</scope>
    <source>
        <strain evidence="11 12">Az19</strain>
    </source>
</reference>
<dbReference type="CDD" id="cd04277">
    <property type="entry name" value="ZnMc_serralysin_like"/>
    <property type="match status" value="1"/>
</dbReference>
<dbReference type="Gene3D" id="2.150.10.10">
    <property type="entry name" value="Serralysin-like metalloprotease, C-terminal"/>
    <property type="match status" value="2"/>
</dbReference>
<dbReference type="InterPro" id="IPR050557">
    <property type="entry name" value="RTX_toxin/Mannuronan_C5-epim"/>
</dbReference>
<evidence type="ECO:0000256" key="7">
    <source>
        <dbReference type="ARBA" id="ARBA00022737"/>
    </source>
</evidence>
<comment type="similarity">
    <text evidence="3">Belongs to the peptidase M10B family.</text>
</comment>
<dbReference type="Proteomes" id="UP000325333">
    <property type="component" value="Unassembled WGS sequence"/>
</dbReference>
<dbReference type="GO" id="GO:0031012">
    <property type="term" value="C:extracellular matrix"/>
    <property type="evidence" value="ECO:0007669"/>
    <property type="project" value="InterPro"/>
</dbReference>
<proteinExistence type="inferred from homology"/>
<keyword evidence="4" id="KW-0964">Secreted</keyword>
<dbReference type="InterPro" id="IPR034033">
    <property type="entry name" value="Serralysin-like"/>
</dbReference>
<keyword evidence="7" id="KW-0677">Repeat</keyword>
<dbReference type="AlphaFoldDB" id="A0A5B0KNV4"/>
<keyword evidence="8" id="KW-0378">Hydrolase</keyword>
<dbReference type="SUPFAM" id="SSF51120">
    <property type="entry name" value="beta-Roll"/>
    <property type="match status" value="2"/>
</dbReference>
<feature type="domain" description="Peptidase metallopeptidase" evidence="10">
    <location>
        <begin position="26"/>
        <end position="201"/>
    </location>
</feature>
<dbReference type="GO" id="GO:0005615">
    <property type="term" value="C:extracellular space"/>
    <property type="evidence" value="ECO:0007669"/>
    <property type="project" value="InterPro"/>
</dbReference>
<gene>
    <name evidence="11" type="ORF">FH063_002214</name>
</gene>
<evidence type="ECO:0000256" key="5">
    <source>
        <dbReference type="ARBA" id="ARBA00022670"/>
    </source>
</evidence>
<dbReference type="PROSITE" id="PS00330">
    <property type="entry name" value="HEMOLYSIN_CALCIUM"/>
    <property type="match status" value="2"/>
</dbReference>
<comment type="cofactor">
    <cofactor evidence="1">
        <name>Ca(2+)</name>
        <dbReference type="ChEBI" id="CHEBI:29108"/>
    </cofactor>
</comment>
<evidence type="ECO:0000256" key="2">
    <source>
        <dbReference type="ARBA" id="ARBA00004613"/>
    </source>
</evidence>
<dbReference type="InterPro" id="IPR006026">
    <property type="entry name" value="Peptidase_Metallo"/>
</dbReference>